<keyword evidence="3" id="KW-1185">Reference proteome</keyword>
<dbReference type="RefSeq" id="WP_406799984.1">
    <property type="nucleotide sequence ID" value="NZ_JBEWZF010000001.1"/>
</dbReference>
<feature type="domain" description="DUF6268" evidence="1">
    <location>
        <begin position="101"/>
        <end position="306"/>
    </location>
</feature>
<proteinExistence type="predicted"/>
<reference evidence="2 3" key="1">
    <citation type="submission" date="2024-07" db="EMBL/GenBank/DDBJ databases">
        <authorList>
            <person name="Pitt A."/>
            <person name="Hahn M.W."/>
        </authorList>
    </citation>
    <scope>NUCLEOTIDE SEQUENCE [LARGE SCALE GENOMIC DNA]</scope>
    <source>
        <strain evidence="2 3">2-BAHN-186B</strain>
    </source>
</reference>
<evidence type="ECO:0000259" key="1">
    <source>
        <dbReference type="Pfam" id="PF19783"/>
    </source>
</evidence>
<dbReference type="InterPro" id="IPR046235">
    <property type="entry name" value="DUF6268"/>
</dbReference>
<accession>A0ABW8TZ44</accession>
<organism evidence="2 3">
    <name type="scientific">Aquirufa novilacunae</name>
    <dbReference type="NCBI Taxonomy" id="3139305"/>
    <lineage>
        <taxon>Bacteria</taxon>
        <taxon>Pseudomonadati</taxon>
        <taxon>Bacteroidota</taxon>
        <taxon>Cytophagia</taxon>
        <taxon>Cytophagales</taxon>
        <taxon>Flectobacillaceae</taxon>
        <taxon>Aquirufa</taxon>
    </lineage>
</organism>
<sequence length="340" mass="38984">MKIHLTILFTCLSFLSWSQTDSTEVLEDYSNYGEPEGVKRYTTQKVLNQTPQKIISLGYDYTGEFQMPGIRIAENITQLDDRHVNQVNVFRAQLNIPVVATNKIIWQLGANYWGSQFQVENANSNSFTKLLNQSSLVSAGINTTIFKPLNETNFLIFQASADVNGLFTENAKVTSNALTVSATAIYGWKKSEKNMIGTGIARSYRAGRMMYFPVLFWNKTFNDKWGMELLLPAKGHIRYNINTSNMIQAGFELEGNQFSLPIPSNQRDLFYIQRGELKPRIMWDKKITGFLWFSAQVGLRYNYRFDVMNTYDGKENNERYFTSKLGNPLYFNISLNLVSP</sequence>
<protein>
    <submittedName>
        <fullName evidence="2">DUF6268 family outer membrane beta-barrel protein</fullName>
    </submittedName>
</protein>
<dbReference type="Proteomes" id="UP001623553">
    <property type="component" value="Unassembled WGS sequence"/>
</dbReference>
<name>A0ABW8TZ44_9BACT</name>
<dbReference type="Pfam" id="PF19783">
    <property type="entry name" value="DUF6268"/>
    <property type="match status" value="1"/>
</dbReference>
<evidence type="ECO:0000313" key="3">
    <source>
        <dbReference type="Proteomes" id="UP001623553"/>
    </source>
</evidence>
<comment type="caution">
    <text evidence="2">The sequence shown here is derived from an EMBL/GenBank/DDBJ whole genome shotgun (WGS) entry which is preliminary data.</text>
</comment>
<evidence type="ECO:0000313" key="2">
    <source>
        <dbReference type="EMBL" id="MFL0298099.1"/>
    </source>
</evidence>
<dbReference type="EMBL" id="JBEWZF010000001">
    <property type="protein sequence ID" value="MFL0298099.1"/>
    <property type="molecule type" value="Genomic_DNA"/>
</dbReference>
<gene>
    <name evidence="2" type="ORF">AAE961_04375</name>
</gene>